<dbReference type="SMART" id="SM00032">
    <property type="entry name" value="CCP"/>
    <property type="match status" value="1"/>
</dbReference>
<accession>A0A3P8B5V5</accession>
<keyword evidence="1" id="KW-1015">Disulfide bond</keyword>
<protein>
    <recommendedName>
        <fullName evidence="3">Sushi domain-containing protein</fullName>
    </recommendedName>
</protein>
<name>A0A3P8B5V5_9BILA</name>
<keyword evidence="5" id="KW-1185">Reference proteome</keyword>
<comment type="caution">
    <text evidence="2">Lacks conserved residue(s) required for the propagation of feature annotation.</text>
</comment>
<sequence length="102" mass="11588">MTYCKNGFWIPPVGICQPITETRIIDSCKPLNFPSNGKVYYIYNNYTKDYQVGTTAVLVCNKGFRLEGEATLICDENGWTPHDGFGNCVSADDNFRNFHKYS</sequence>
<evidence type="ECO:0000259" key="3">
    <source>
        <dbReference type="PROSITE" id="PS50923"/>
    </source>
</evidence>
<evidence type="ECO:0000313" key="4">
    <source>
        <dbReference type="EMBL" id="VDO67212.1"/>
    </source>
</evidence>
<evidence type="ECO:0000313" key="5">
    <source>
        <dbReference type="Proteomes" id="UP000267606"/>
    </source>
</evidence>
<reference evidence="4 5" key="1">
    <citation type="submission" date="2018-11" db="EMBL/GenBank/DDBJ databases">
        <authorList>
            <consortium name="Pathogen Informatics"/>
        </authorList>
    </citation>
    <scope>NUCLEOTIDE SEQUENCE [LARGE SCALE GENOMIC DNA]</scope>
</reference>
<dbReference type="Proteomes" id="UP000267606">
    <property type="component" value="Unassembled WGS sequence"/>
</dbReference>
<feature type="domain" description="Sushi" evidence="3">
    <location>
        <begin position="26"/>
        <end position="90"/>
    </location>
</feature>
<evidence type="ECO:0000256" key="1">
    <source>
        <dbReference type="ARBA" id="ARBA00023157"/>
    </source>
</evidence>
<dbReference type="AlphaFoldDB" id="A0A3P8B5V5"/>
<dbReference type="InterPro" id="IPR035976">
    <property type="entry name" value="Sushi/SCR/CCP_sf"/>
</dbReference>
<dbReference type="InterPro" id="IPR000436">
    <property type="entry name" value="Sushi_SCR_CCP_dom"/>
</dbReference>
<evidence type="ECO:0000256" key="2">
    <source>
        <dbReference type="PROSITE-ProRule" id="PRU00302"/>
    </source>
</evidence>
<organism evidence="4 5">
    <name type="scientific">Onchocerca flexuosa</name>
    <dbReference type="NCBI Taxonomy" id="387005"/>
    <lineage>
        <taxon>Eukaryota</taxon>
        <taxon>Metazoa</taxon>
        <taxon>Ecdysozoa</taxon>
        <taxon>Nematoda</taxon>
        <taxon>Chromadorea</taxon>
        <taxon>Rhabditida</taxon>
        <taxon>Spirurina</taxon>
        <taxon>Spiruromorpha</taxon>
        <taxon>Filarioidea</taxon>
        <taxon>Onchocercidae</taxon>
        <taxon>Onchocerca</taxon>
    </lineage>
</organism>
<dbReference type="CDD" id="cd00033">
    <property type="entry name" value="CCP"/>
    <property type="match status" value="1"/>
</dbReference>
<proteinExistence type="predicted"/>
<dbReference type="Gene3D" id="2.10.70.10">
    <property type="entry name" value="Complement Module, domain 1"/>
    <property type="match status" value="1"/>
</dbReference>
<dbReference type="SUPFAM" id="SSF57535">
    <property type="entry name" value="Complement control module/SCR domain"/>
    <property type="match status" value="1"/>
</dbReference>
<dbReference type="EMBL" id="UZAJ01013512">
    <property type="protein sequence ID" value="VDO67212.1"/>
    <property type="molecule type" value="Genomic_DNA"/>
</dbReference>
<keyword evidence="2" id="KW-0768">Sushi</keyword>
<dbReference type="PROSITE" id="PS50923">
    <property type="entry name" value="SUSHI"/>
    <property type="match status" value="1"/>
</dbReference>
<gene>
    <name evidence="4" type="ORF">OFLC_LOCUS10275</name>
</gene>
<dbReference type="Pfam" id="PF00084">
    <property type="entry name" value="Sushi"/>
    <property type="match status" value="1"/>
</dbReference>